<evidence type="ECO:0000313" key="2">
    <source>
        <dbReference type="EMBL" id="UQC87960.1"/>
    </source>
</evidence>
<accession>A0A9Q8T2S3</accession>
<keyword evidence="1" id="KW-0812">Transmembrane</keyword>
<organism evidence="2 3">
    <name type="scientific">Colletotrichum lupini</name>
    <dbReference type="NCBI Taxonomy" id="145971"/>
    <lineage>
        <taxon>Eukaryota</taxon>
        <taxon>Fungi</taxon>
        <taxon>Dikarya</taxon>
        <taxon>Ascomycota</taxon>
        <taxon>Pezizomycotina</taxon>
        <taxon>Sordariomycetes</taxon>
        <taxon>Hypocreomycetidae</taxon>
        <taxon>Glomerellales</taxon>
        <taxon>Glomerellaceae</taxon>
        <taxon>Colletotrichum</taxon>
        <taxon>Colletotrichum acutatum species complex</taxon>
    </lineage>
</organism>
<dbReference type="GeneID" id="73347430"/>
<reference evidence="2" key="1">
    <citation type="journal article" date="2021" name="Mol. Plant Microbe Interact.">
        <title>Complete Genome Sequence of the Plant-Pathogenic Fungus Colletotrichum lupini.</title>
        <authorList>
            <person name="Baroncelli R."/>
            <person name="Pensec F."/>
            <person name="Da Lio D."/>
            <person name="Boufleur T."/>
            <person name="Vicente I."/>
            <person name="Sarrocco S."/>
            <person name="Picot A."/>
            <person name="Baraldi E."/>
            <person name="Sukno S."/>
            <person name="Thon M."/>
            <person name="Le Floch G."/>
        </authorList>
    </citation>
    <scope>NUCLEOTIDE SEQUENCE</scope>
    <source>
        <strain evidence="2">IMI 504893</strain>
    </source>
</reference>
<name>A0A9Q8T2S3_9PEZI</name>
<proteinExistence type="predicted"/>
<keyword evidence="3" id="KW-1185">Reference proteome</keyword>
<gene>
    <name evidence="2" type="ORF">CLUP02_13481</name>
</gene>
<dbReference type="RefSeq" id="XP_049149566.1">
    <property type="nucleotide sequence ID" value="XM_049292420.1"/>
</dbReference>
<evidence type="ECO:0000256" key="1">
    <source>
        <dbReference type="SAM" id="Phobius"/>
    </source>
</evidence>
<dbReference type="KEGG" id="clup:CLUP02_13481"/>
<protein>
    <submittedName>
        <fullName evidence="2">Uncharacterized protein</fullName>
    </submittedName>
</protein>
<dbReference type="Proteomes" id="UP000830671">
    <property type="component" value="Chromosome 7"/>
</dbReference>
<keyword evidence="1" id="KW-0472">Membrane</keyword>
<dbReference type="EMBL" id="CP019479">
    <property type="protein sequence ID" value="UQC87960.1"/>
    <property type="molecule type" value="Genomic_DNA"/>
</dbReference>
<keyword evidence="1" id="KW-1133">Transmembrane helix</keyword>
<sequence>MVGDSFSPIGIIPPLLPYVTISYIPPRSEEESKLIQVRRRFVTDGRGRGGLSYYRSIEWVRVRIDLVAKSLMSFLVCLYRALIKVRGLRWQGIGVRHVTSDKKGRDGGDPLSRPFHQSDTLRIFYPVKCGITMFLAVVGLLWNFL</sequence>
<dbReference type="AlphaFoldDB" id="A0A9Q8T2S3"/>
<evidence type="ECO:0000313" key="3">
    <source>
        <dbReference type="Proteomes" id="UP000830671"/>
    </source>
</evidence>
<feature type="transmembrane region" description="Helical" evidence="1">
    <location>
        <begin position="123"/>
        <end position="144"/>
    </location>
</feature>